<gene>
    <name evidence="2" type="ORF">GCM10025778_06990</name>
</gene>
<keyword evidence="1" id="KW-0812">Transmembrane</keyword>
<comment type="caution">
    <text evidence="2">The sequence shown here is derived from an EMBL/GenBank/DDBJ whole genome shotgun (WGS) entry which is preliminary data.</text>
</comment>
<reference evidence="3" key="1">
    <citation type="journal article" date="2019" name="Int. J. Syst. Evol. Microbiol.">
        <title>The Global Catalogue of Microorganisms (GCM) 10K type strain sequencing project: providing services to taxonomists for standard genome sequencing and annotation.</title>
        <authorList>
            <consortium name="The Broad Institute Genomics Platform"/>
            <consortium name="The Broad Institute Genome Sequencing Center for Infectious Disease"/>
            <person name="Wu L."/>
            <person name="Ma J."/>
        </authorList>
    </citation>
    <scope>NUCLEOTIDE SEQUENCE [LARGE SCALE GENOMIC DNA]</scope>
    <source>
        <strain evidence="3">JCM 18952</strain>
    </source>
</reference>
<keyword evidence="3" id="KW-1185">Reference proteome</keyword>
<dbReference type="RefSeq" id="WP_210101054.1">
    <property type="nucleotide sequence ID" value="NZ_BAABLK010000013.1"/>
</dbReference>
<keyword evidence="1" id="KW-1133">Transmembrane helix</keyword>
<feature type="transmembrane region" description="Helical" evidence="1">
    <location>
        <begin position="127"/>
        <end position="149"/>
    </location>
</feature>
<dbReference type="EMBL" id="BAABLK010000013">
    <property type="protein sequence ID" value="GAA5226168.1"/>
    <property type="molecule type" value="Genomic_DNA"/>
</dbReference>
<sequence>MRCFAGGALVPYYGLLGLWICLGSPPVLLGALAFWGFLTVFSSRLSPWLVLVGLSGLFLAGPGDTLFTGALFIGASWCLSLALVAALTGIRLTLTVRRWRGQSAGPLTVSAGLLAGTGTFAKARNKIFSPGGTLLVVAIIKLGIGLTSVTTIDPRNLVRTLDLEAASVMVPLLGLEFWLLASTVRWGLERIAGDVVLEVPVDPRIGPVAFARATNAVELADVGLGGCRCGKKARAKGGKLHPPWHCGRGQRALGVGQECQDAAGTGAQTPVHRGTVRLGQHAHGSADTSPGQGP</sequence>
<protein>
    <submittedName>
        <fullName evidence="2">Uncharacterized protein</fullName>
    </submittedName>
</protein>
<proteinExistence type="predicted"/>
<keyword evidence="1" id="KW-0472">Membrane</keyword>
<feature type="transmembrane region" description="Helical" evidence="1">
    <location>
        <begin position="45"/>
        <end position="63"/>
    </location>
</feature>
<accession>A0ABP9TK80</accession>
<evidence type="ECO:0000256" key="1">
    <source>
        <dbReference type="SAM" id="Phobius"/>
    </source>
</evidence>
<evidence type="ECO:0000313" key="2">
    <source>
        <dbReference type="EMBL" id="GAA5226168.1"/>
    </source>
</evidence>
<feature type="transmembrane region" description="Helical" evidence="1">
    <location>
        <begin position="69"/>
        <end position="92"/>
    </location>
</feature>
<dbReference type="Proteomes" id="UP001501257">
    <property type="component" value="Unassembled WGS sequence"/>
</dbReference>
<feature type="transmembrane region" description="Helical" evidence="1">
    <location>
        <begin position="12"/>
        <end position="38"/>
    </location>
</feature>
<organism evidence="2 3">
    <name type="scientific">Paeniglutamicibacter antarcticus</name>
    <dbReference type="NCBI Taxonomy" id="494023"/>
    <lineage>
        <taxon>Bacteria</taxon>
        <taxon>Bacillati</taxon>
        <taxon>Actinomycetota</taxon>
        <taxon>Actinomycetes</taxon>
        <taxon>Micrococcales</taxon>
        <taxon>Micrococcaceae</taxon>
        <taxon>Paeniglutamicibacter</taxon>
    </lineage>
</organism>
<name>A0ABP9TK80_9MICC</name>
<evidence type="ECO:0000313" key="3">
    <source>
        <dbReference type="Proteomes" id="UP001501257"/>
    </source>
</evidence>